<sequence length="259" mass="28224">MMNSEMSSSMHSGRPESDFSIECFQNYTAPEVFVQGLAGLVNQTDVEVMIRAQKQMLQRFEKTNEMLLNCNALSASRLKIATDDFKKHTKLLHDMKKDLDYIFRKIRTIKTKIGNQYPAAFAEAEAKNKPISFDEEDEIDTASRAETLDEKKDGVHDGGTPSVATPVKVSSGAKEKPSTSKAEGTVEGGGPKERKKALASGSRENSTVGYVKMEQSPENRKSGAGGGSSGEQKRRSFRSAQSSSTDNSNDSSDCTSDTG</sequence>
<feature type="compositionally biased region" description="Basic and acidic residues" evidence="2">
    <location>
        <begin position="145"/>
        <end position="156"/>
    </location>
</feature>
<evidence type="ECO:0000256" key="1">
    <source>
        <dbReference type="ARBA" id="ARBA00005913"/>
    </source>
</evidence>
<dbReference type="AlphaFoldDB" id="A0A182PL94"/>
<proteinExistence type="inferred from homology"/>
<evidence type="ECO:0000313" key="5">
    <source>
        <dbReference type="Proteomes" id="UP000075885"/>
    </source>
</evidence>
<dbReference type="InterPro" id="IPR039843">
    <property type="entry name" value="KXD1-like"/>
</dbReference>
<feature type="domain" description="KxDL" evidence="3">
    <location>
        <begin position="37"/>
        <end position="121"/>
    </location>
</feature>
<evidence type="ECO:0000313" key="4">
    <source>
        <dbReference type="EnsemblMetazoa" id="AEPI007711-PA"/>
    </source>
</evidence>
<dbReference type="EnsemblMetazoa" id="AEPI007711-RA">
    <property type="protein sequence ID" value="AEPI007711-PA"/>
    <property type="gene ID" value="AEPI007711"/>
</dbReference>
<accession>A0A182PL94</accession>
<feature type="region of interest" description="Disordered" evidence="2">
    <location>
        <begin position="145"/>
        <end position="259"/>
    </location>
</feature>
<name>A0A182PL94_9DIPT</name>
<comment type="similarity">
    <text evidence="1">Belongs to the KXD1 family.</text>
</comment>
<dbReference type="VEuPathDB" id="VectorBase:AEPI007711"/>
<reference evidence="5" key="1">
    <citation type="submission" date="2013-03" db="EMBL/GenBank/DDBJ databases">
        <title>The Genome Sequence of Anopheles epiroticus epiroticus2.</title>
        <authorList>
            <consortium name="The Broad Institute Genomics Platform"/>
            <person name="Neafsey D.E."/>
            <person name="Howell P."/>
            <person name="Walker B."/>
            <person name="Young S.K."/>
            <person name="Zeng Q."/>
            <person name="Gargeya S."/>
            <person name="Fitzgerald M."/>
            <person name="Haas B."/>
            <person name="Abouelleil A."/>
            <person name="Allen A.W."/>
            <person name="Alvarado L."/>
            <person name="Arachchi H.M."/>
            <person name="Berlin A.M."/>
            <person name="Chapman S.B."/>
            <person name="Gainer-Dewar J."/>
            <person name="Goldberg J."/>
            <person name="Griggs A."/>
            <person name="Gujja S."/>
            <person name="Hansen M."/>
            <person name="Howarth C."/>
            <person name="Imamovic A."/>
            <person name="Ireland A."/>
            <person name="Larimer J."/>
            <person name="McCowan C."/>
            <person name="Murphy C."/>
            <person name="Pearson M."/>
            <person name="Poon T.W."/>
            <person name="Priest M."/>
            <person name="Roberts A."/>
            <person name="Saif S."/>
            <person name="Shea T."/>
            <person name="Sisk P."/>
            <person name="Sykes S."/>
            <person name="Wortman J."/>
            <person name="Nusbaum C."/>
            <person name="Birren B."/>
        </authorList>
    </citation>
    <scope>NUCLEOTIDE SEQUENCE [LARGE SCALE GENOMIC DNA]</scope>
    <source>
        <strain evidence="5">Epiroticus2</strain>
    </source>
</reference>
<keyword evidence="5" id="KW-1185">Reference proteome</keyword>
<dbReference type="Proteomes" id="UP000075885">
    <property type="component" value="Unassembled WGS sequence"/>
</dbReference>
<protein>
    <submittedName>
        <fullName evidence="4">KxDL domain-containing protein</fullName>
    </submittedName>
</protein>
<dbReference type="PANTHER" id="PTHR13511:SF0">
    <property type="entry name" value="KXDL MOTIF-CONTAINING PROTEIN 1"/>
    <property type="match status" value="1"/>
</dbReference>
<feature type="compositionally biased region" description="Low complexity" evidence="2">
    <location>
        <begin position="242"/>
        <end position="259"/>
    </location>
</feature>
<dbReference type="STRING" id="199890.A0A182PL94"/>
<organism evidence="4 5">
    <name type="scientific">Anopheles epiroticus</name>
    <dbReference type="NCBI Taxonomy" id="199890"/>
    <lineage>
        <taxon>Eukaryota</taxon>
        <taxon>Metazoa</taxon>
        <taxon>Ecdysozoa</taxon>
        <taxon>Arthropoda</taxon>
        <taxon>Hexapoda</taxon>
        <taxon>Insecta</taxon>
        <taxon>Pterygota</taxon>
        <taxon>Neoptera</taxon>
        <taxon>Endopterygota</taxon>
        <taxon>Diptera</taxon>
        <taxon>Nematocera</taxon>
        <taxon>Culicoidea</taxon>
        <taxon>Culicidae</taxon>
        <taxon>Anophelinae</taxon>
        <taxon>Anopheles</taxon>
    </lineage>
</organism>
<reference evidence="4" key="2">
    <citation type="submission" date="2020-05" db="UniProtKB">
        <authorList>
            <consortium name="EnsemblMetazoa"/>
        </authorList>
    </citation>
    <scope>IDENTIFICATION</scope>
    <source>
        <strain evidence="4">Epiroticus2</strain>
    </source>
</reference>
<evidence type="ECO:0000256" key="2">
    <source>
        <dbReference type="SAM" id="MobiDB-lite"/>
    </source>
</evidence>
<dbReference type="GO" id="GO:0032418">
    <property type="term" value="P:lysosome localization"/>
    <property type="evidence" value="ECO:0007669"/>
    <property type="project" value="TreeGrafter"/>
</dbReference>
<dbReference type="GO" id="GO:0099078">
    <property type="term" value="C:BORC complex"/>
    <property type="evidence" value="ECO:0007669"/>
    <property type="project" value="TreeGrafter"/>
</dbReference>
<dbReference type="InterPro" id="IPR019371">
    <property type="entry name" value="KxDL_dom"/>
</dbReference>
<dbReference type="PANTHER" id="PTHR13511">
    <property type="entry name" value="KXDL MOTIF-CONTAINING PROTEIN 1"/>
    <property type="match status" value="1"/>
</dbReference>
<evidence type="ECO:0000259" key="3">
    <source>
        <dbReference type="Pfam" id="PF10241"/>
    </source>
</evidence>
<dbReference type="Pfam" id="PF10241">
    <property type="entry name" value="KxDL"/>
    <property type="match status" value="1"/>
</dbReference>